<proteinExistence type="predicted"/>
<organism evidence="2 3">
    <name type="scientific">Heligmosomoides polygyrus</name>
    <name type="common">Parasitic roundworm</name>
    <dbReference type="NCBI Taxonomy" id="6339"/>
    <lineage>
        <taxon>Eukaryota</taxon>
        <taxon>Metazoa</taxon>
        <taxon>Ecdysozoa</taxon>
        <taxon>Nematoda</taxon>
        <taxon>Chromadorea</taxon>
        <taxon>Rhabditida</taxon>
        <taxon>Rhabditina</taxon>
        <taxon>Rhabditomorpha</taxon>
        <taxon>Strongyloidea</taxon>
        <taxon>Heligmosomidae</taxon>
        <taxon>Heligmosomoides</taxon>
    </lineage>
</organism>
<name>A0A183FAT4_HELPZ</name>
<protein>
    <submittedName>
        <fullName evidence="1 3">Uncharacterized protein</fullName>
    </submittedName>
</protein>
<evidence type="ECO:0000313" key="1">
    <source>
        <dbReference type="EMBL" id="VDO33055.1"/>
    </source>
</evidence>
<accession>A0A3P7Y6X4</accession>
<dbReference type="WBParaSite" id="HPBE_0000327601-mRNA-1">
    <property type="protein sequence ID" value="HPBE_0000327601-mRNA-1"/>
    <property type="gene ID" value="HPBE_0000327601"/>
</dbReference>
<gene>
    <name evidence="1" type="ORF">HPBE_LOCUS3277</name>
</gene>
<dbReference type="EMBL" id="UZAH01007641">
    <property type="protein sequence ID" value="VDO33055.1"/>
    <property type="molecule type" value="Genomic_DNA"/>
</dbReference>
<dbReference type="Proteomes" id="UP000050761">
    <property type="component" value="Unassembled WGS sequence"/>
</dbReference>
<evidence type="ECO:0000313" key="3">
    <source>
        <dbReference type="WBParaSite" id="HPBE_0000327601-mRNA-1"/>
    </source>
</evidence>
<accession>A0A183FAT4</accession>
<sequence>MEAKAPEKKEANDVEAAAVATKKWRLDYPMLRRSGGVAVPIASVPFLG</sequence>
<reference evidence="3" key="2">
    <citation type="submission" date="2019-09" db="UniProtKB">
        <authorList>
            <consortium name="WormBaseParasite"/>
        </authorList>
    </citation>
    <scope>IDENTIFICATION</scope>
</reference>
<evidence type="ECO:0000313" key="2">
    <source>
        <dbReference type="Proteomes" id="UP000050761"/>
    </source>
</evidence>
<reference evidence="1 2" key="1">
    <citation type="submission" date="2018-11" db="EMBL/GenBank/DDBJ databases">
        <authorList>
            <consortium name="Pathogen Informatics"/>
        </authorList>
    </citation>
    <scope>NUCLEOTIDE SEQUENCE [LARGE SCALE GENOMIC DNA]</scope>
</reference>
<keyword evidence="2" id="KW-1185">Reference proteome</keyword>
<dbReference type="AlphaFoldDB" id="A0A183FAT4"/>